<accession>A0A2M7VX32</accession>
<dbReference type="EMBL" id="PFPX01000096">
    <property type="protein sequence ID" value="PJA08959.1"/>
    <property type="molecule type" value="Genomic_DNA"/>
</dbReference>
<dbReference type="AlphaFoldDB" id="A0A2M7VX32"/>
<dbReference type="Proteomes" id="UP000228743">
    <property type="component" value="Unassembled WGS sequence"/>
</dbReference>
<sequence>MPIKTPKEVVMAAFHYLADVTPPTQKISDVRVEEIQPMEEAGSQFWKVVLSYDNVGEFPFDKKREYKEFKVNDADGRVMYMKQINAKE</sequence>
<gene>
    <name evidence="1" type="ORF">COX68_03580</name>
</gene>
<reference evidence="2" key="1">
    <citation type="submission" date="2017-09" db="EMBL/GenBank/DDBJ databases">
        <title>Depth-based differentiation of microbial function through sediment-hosted aquifers and enrichment of novel symbionts in the deep terrestrial subsurface.</title>
        <authorList>
            <person name="Probst A.J."/>
            <person name="Ladd B."/>
            <person name="Jarett J.K."/>
            <person name="Geller-Mcgrath D.E."/>
            <person name="Sieber C.M.K."/>
            <person name="Emerson J.B."/>
            <person name="Anantharaman K."/>
            <person name="Thomas B.C."/>
            <person name="Malmstrom R."/>
            <person name="Stieglmeier M."/>
            <person name="Klingl A."/>
            <person name="Woyke T."/>
            <person name="Ryan C.M."/>
            <person name="Banfield J.F."/>
        </authorList>
    </citation>
    <scope>NUCLEOTIDE SEQUENCE [LARGE SCALE GENOMIC DNA]</scope>
</reference>
<evidence type="ECO:0008006" key="3">
    <source>
        <dbReference type="Google" id="ProtNLM"/>
    </source>
</evidence>
<comment type="caution">
    <text evidence="1">The sequence shown here is derived from an EMBL/GenBank/DDBJ whole genome shotgun (WGS) entry which is preliminary data.</text>
</comment>
<protein>
    <recommendedName>
        <fullName evidence="3">PepSY domain-containing protein</fullName>
    </recommendedName>
</protein>
<organism evidence="1 2">
    <name type="scientific">Candidatus Falkowbacteria bacterium CG_4_10_14_0_2_um_filter_41_15</name>
    <dbReference type="NCBI Taxonomy" id="1974554"/>
    <lineage>
        <taxon>Bacteria</taxon>
        <taxon>Candidatus Falkowiibacteriota</taxon>
    </lineage>
</organism>
<name>A0A2M7VX32_9BACT</name>
<proteinExistence type="predicted"/>
<evidence type="ECO:0000313" key="1">
    <source>
        <dbReference type="EMBL" id="PJA08959.1"/>
    </source>
</evidence>
<evidence type="ECO:0000313" key="2">
    <source>
        <dbReference type="Proteomes" id="UP000228743"/>
    </source>
</evidence>